<reference evidence="4 5" key="1">
    <citation type="journal article" date="2021" name="BMC Biol.">
        <title>Horizontally acquired antibacterial genes associated with adaptive radiation of ladybird beetles.</title>
        <authorList>
            <person name="Li H.S."/>
            <person name="Tang X.F."/>
            <person name="Huang Y.H."/>
            <person name="Xu Z.Y."/>
            <person name="Chen M.L."/>
            <person name="Du X.Y."/>
            <person name="Qiu B.Y."/>
            <person name="Chen P.T."/>
            <person name="Zhang W."/>
            <person name="Slipinski A."/>
            <person name="Escalona H.E."/>
            <person name="Waterhouse R.M."/>
            <person name="Zwick A."/>
            <person name="Pang H."/>
        </authorList>
    </citation>
    <scope>NUCLEOTIDE SEQUENCE [LARGE SCALE GENOMIC DNA]</scope>
    <source>
        <strain evidence="4">SYSU2018</strain>
    </source>
</reference>
<dbReference type="PANTHER" id="PTHR13069">
    <property type="entry name" value="ALKYLATED DNA REPAIR PROTEIN ALKB HOMOLOG 8"/>
    <property type="match status" value="1"/>
</dbReference>
<dbReference type="AlphaFoldDB" id="A0ABD2MHV7"/>
<evidence type="ECO:0000259" key="3">
    <source>
        <dbReference type="Pfam" id="PF08241"/>
    </source>
</evidence>
<dbReference type="Proteomes" id="UP001516400">
    <property type="component" value="Unassembled WGS sequence"/>
</dbReference>
<dbReference type="GO" id="GO:0008175">
    <property type="term" value="F:tRNA methyltransferase activity"/>
    <property type="evidence" value="ECO:0007669"/>
    <property type="project" value="UniProtKB-ARBA"/>
</dbReference>
<proteinExistence type="predicted"/>
<evidence type="ECO:0000313" key="5">
    <source>
        <dbReference type="Proteomes" id="UP001516400"/>
    </source>
</evidence>
<dbReference type="SUPFAM" id="SSF53335">
    <property type="entry name" value="S-adenosyl-L-methionine-dependent methyltransferases"/>
    <property type="match status" value="1"/>
</dbReference>
<dbReference type="InterPro" id="IPR029063">
    <property type="entry name" value="SAM-dependent_MTases_sf"/>
</dbReference>
<dbReference type="CDD" id="cd02440">
    <property type="entry name" value="AdoMet_MTases"/>
    <property type="match status" value="1"/>
</dbReference>
<gene>
    <name evidence="4" type="ORF">HHI36_010117</name>
</gene>
<dbReference type="Gene3D" id="3.40.50.150">
    <property type="entry name" value="Vaccinia Virus protein VP39"/>
    <property type="match status" value="1"/>
</dbReference>
<keyword evidence="1" id="KW-0489">Methyltransferase</keyword>
<organism evidence="4 5">
    <name type="scientific">Cryptolaemus montrouzieri</name>
    <dbReference type="NCBI Taxonomy" id="559131"/>
    <lineage>
        <taxon>Eukaryota</taxon>
        <taxon>Metazoa</taxon>
        <taxon>Ecdysozoa</taxon>
        <taxon>Arthropoda</taxon>
        <taxon>Hexapoda</taxon>
        <taxon>Insecta</taxon>
        <taxon>Pterygota</taxon>
        <taxon>Neoptera</taxon>
        <taxon>Endopterygota</taxon>
        <taxon>Coleoptera</taxon>
        <taxon>Polyphaga</taxon>
        <taxon>Cucujiformia</taxon>
        <taxon>Coccinelloidea</taxon>
        <taxon>Coccinellidae</taxon>
        <taxon>Scymninae</taxon>
        <taxon>Scymnini</taxon>
        <taxon>Cryptolaemus</taxon>
    </lineage>
</organism>
<feature type="domain" description="Methyltransferase type 11" evidence="3">
    <location>
        <begin position="8"/>
        <end position="62"/>
    </location>
</feature>
<evidence type="ECO:0000256" key="1">
    <source>
        <dbReference type="ARBA" id="ARBA00022603"/>
    </source>
</evidence>
<sequence>MDVCKERGFESLRCDCLSVPLRDDVADACICIAVIHHLATEDRRLRAIKEIVRILKPGGSALIYVWAQDQFSNNQKSNYIKDDKKQDVQINTENFQSEISIVEGVPLPVHTNRTQFKNKDLLVPWKLKRNSENKGTFLRFYHVYAEHELEKVCENLNNVEIISNYYDQGNWCVMIQKINNS</sequence>
<dbReference type="InterPro" id="IPR051422">
    <property type="entry name" value="AlkB_tRNA_MeTrf/Diox"/>
</dbReference>
<dbReference type="GO" id="GO:0006400">
    <property type="term" value="P:tRNA modification"/>
    <property type="evidence" value="ECO:0007669"/>
    <property type="project" value="UniProtKB-ARBA"/>
</dbReference>
<keyword evidence="5" id="KW-1185">Reference proteome</keyword>
<evidence type="ECO:0000313" key="4">
    <source>
        <dbReference type="EMBL" id="KAL3265928.1"/>
    </source>
</evidence>
<dbReference type="Pfam" id="PF08241">
    <property type="entry name" value="Methyltransf_11"/>
    <property type="match status" value="1"/>
</dbReference>
<keyword evidence="2" id="KW-0808">Transferase</keyword>
<name>A0ABD2MHV7_9CUCU</name>
<accession>A0ABD2MHV7</accession>
<dbReference type="EMBL" id="JABFTP020000001">
    <property type="protein sequence ID" value="KAL3265928.1"/>
    <property type="molecule type" value="Genomic_DNA"/>
</dbReference>
<dbReference type="InterPro" id="IPR013216">
    <property type="entry name" value="Methyltransf_11"/>
</dbReference>
<dbReference type="PANTHER" id="PTHR13069:SF21">
    <property type="entry name" value="ALKYLATED DNA REPAIR PROTEIN ALKB HOMOLOG 8"/>
    <property type="match status" value="1"/>
</dbReference>
<dbReference type="GO" id="GO:0032259">
    <property type="term" value="P:methylation"/>
    <property type="evidence" value="ECO:0007669"/>
    <property type="project" value="UniProtKB-KW"/>
</dbReference>
<comment type="caution">
    <text evidence="4">The sequence shown here is derived from an EMBL/GenBank/DDBJ whole genome shotgun (WGS) entry which is preliminary data.</text>
</comment>
<protein>
    <recommendedName>
        <fullName evidence="3">Methyltransferase type 11 domain-containing protein</fullName>
    </recommendedName>
</protein>
<evidence type="ECO:0000256" key="2">
    <source>
        <dbReference type="ARBA" id="ARBA00022679"/>
    </source>
</evidence>